<evidence type="ECO:0000313" key="1">
    <source>
        <dbReference type="EMBL" id="SZX72562.1"/>
    </source>
</evidence>
<accession>A0A383W5Z6</accession>
<dbReference type="InterPro" id="IPR052992">
    <property type="entry name" value="SDR_member_12"/>
</dbReference>
<evidence type="ECO:0008006" key="3">
    <source>
        <dbReference type="Google" id="ProtNLM"/>
    </source>
</evidence>
<dbReference type="EMBL" id="FNXT01001141">
    <property type="protein sequence ID" value="SZX72562.1"/>
    <property type="molecule type" value="Genomic_DNA"/>
</dbReference>
<name>A0A383W5Z6_TETOB</name>
<dbReference type="PANTHER" id="PTHR44656">
    <property type="entry name" value="DEHYDROGENASE/REDUCTASE SDR FAMILY MEMBER 12"/>
    <property type="match status" value="1"/>
</dbReference>
<dbReference type="InterPro" id="IPR036291">
    <property type="entry name" value="NAD(P)-bd_dom_sf"/>
</dbReference>
<gene>
    <name evidence="1" type="ORF">BQ4739_LOCUS12729</name>
</gene>
<dbReference type="InterPro" id="IPR002347">
    <property type="entry name" value="SDR_fam"/>
</dbReference>
<dbReference type="Pfam" id="PF00106">
    <property type="entry name" value="adh_short"/>
    <property type="match status" value="1"/>
</dbReference>
<dbReference type="PANTHER" id="PTHR44656:SF7">
    <property type="entry name" value="DEHYDROGENASE_REDUCTASE SDR FAMILY MEMBER 12"/>
    <property type="match status" value="1"/>
</dbReference>
<reference evidence="1 2" key="1">
    <citation type="submission" date="2016-10" db="EMBL/GenBank/DDBJ databases">
        <authorList>
            <person name="Cai Z."/>
        </authorList>
    </citation>
    <scope>NUCLEOTIDE SEQUENCE [LARGE SCALE GENOMIC DNA]</scope>
</reference>
<dbReference type="Gene3D" id="3.40.50.720">
    <property type="entry name" value="NAD(P)-binding Rossmann-like Domain"/>
    <property type="match status" value="1"/>
</dbReference>
<dbReference type="Proteomes" id="UP000256970">
    <property type="component" value="Unassembled WGS sequence"/>
</dbReference>
<dbReference type="PRINTS" id="PR00081">
    <property type="entry name" value="GDHRDH"/>
</dbReference>
<keyword evidence="2" id="KW-1185">Reference proteome</keyword>
<proteinExistence type="predicted"/>
<dbReference type="AlphaFoldDB" id="A0A383W5Z6"/>
<sequence>MAAFWRSASFMLMGNQHFTKHGYARASKSFDNSCMERSLAGRVCIVTGANSGLGFTCSQELARRGATLYMVCRNEERGRQALEKVKADSGNSNVHLAVCDVSSLASVASFAADWLASSRPCHLLVNNAGVLLSERMTTPEGYEQSFATNALGTAALTQRLMPALLAGAPSRVIIVSSGGMYTETLRLDDLQHASLQPWNGSAAYSRDKRRQVAMTEHLAAAMAGQGVGCYSMHPGWADTEGVRSSIPGFHKAFQDKLRDTQQGADTILWLALEDEAKLQPGAFYLDRSPQAKHLTLGGTHYSPQQAAQLWEQLMAMAGLPGQAGAAAAAAAGAPQQ</sequence>
<evidence type="ECO:0000313" key="2">
    <source>
        <dbReference type="Proteomes" id="UP000256970"/>
    </source>
</evidence>
<protein>
    <recommendedName>
        <fullName evidence="3">Dehydrogenase/reductase SDR family member 12</fullName>
    </recommendedName>
</protein>
<organism evidence="1 2">
    <name type="scientific">Tetradesmus obliquus</name>
    <name type="common">Green alga</name>
    <name type="synonym">Acutodesmus obliquus</name>
    <dbReference type="NCBI Taxonomy" id="3088"/>
    <lineage>
        <taxon>Eukaryota</taxon>
        <taxon>Viridiplantae</taxon>
        <taxon>Chlorophyta</taxon>
        <taxon>core chlorophytes</taxon>
        <taxon>Chlorophyceae</taxon>
        <taxon>CS clade</taxon>
        <taxon>Sphaeropleales</taxon>
        <taxon>Scenedesmaceae</taxon>
        <taxon>Tetradesmus</taxon>
    </lineage>
</organism>
<dbReference type="SUPFAM" id="SSF51735">
    <property type="entry name" value="NAD(P)-binding Rossmann-fold domains"/>
    <property type="match status" value="1"/>
</dbReference>
<dbReference type="STRING" id="3088.A0A383W5Z6"/>